<accession>A0ABX2G821</accession>
<feature type="chain" id="PRO_5046404038" evidence="1">
    <location>
        <begin position="27"/>
        <end position="383"/>
    </location>
</feature>
<dbReference type="InterPro" id="IPR001087">
    <property type="entry name" value="GDSL"/>
</dbReference>
<proteinExistence type="predicted"/>
<feature type="signal peptide" evidence="1">
    <location>
        <begin position="1"/>
        <end position="26"/>
    </location>
</feature>
<dbReference type="Pfam" id="PF00657">
    <property type="entry name" value="Lipase_GDSL"/>
    <property type="match status" value="1"/>
</dbReference>
<comment type="caution">
    <text evidence="2">The sequence shown here is derived from an EMBL/GenBank/DDBJ whole genome shotgun (WGS) entry which is preliminary data.</text>
</comment>
<organism evidence="2 3">
    <name type="scientific">Sphaerotilus uruguayifluvii</name>
    <dbReference type="NCBI Taxonomy" id="2735897"/>
    <lineage>
        <taxon>Bacteria</taxon>
        <taxon>Pseudomonadati</taxon>
        <taxon>Pseudomonadota</taxon>
        <taxon>Betaproteobacteria</taxon>
        <taxon>Burkholderiales</taxon>
        <taxon>Sphaerotilaceae</taxon>
        <taxon>Sphaerotilus</taxon>
    </lineage>
</organism>
<dbReference type="InterPro" id="IPR036514">
    <property type="entry name" value="SGNH_hydro_sf"/>
</dbReference>
<keyword evidence="3" id="KW-1185">Reference proteome</keyword>
<dbReference type="SUPFAM" id="SSF52266">
    <property type="entry name" value="SGNH hydrolase"/>
    <property type="match status" value="1"/>
</dbReference>
<reference evidence="2 3" key="1">
    <citation type="submission" date="2020-05" db="EMBL/GenBank/DDBJ databases">
        <title>Genomic Encyclopedia of Type Strains, Phase IV (KMG-V): Genome sequencing to study the core and pangenomes of soil and plant-associated prokaryotes.</title>
        <authorList>
            <person name="Whitman W."/>
        </authorList>
    </citation>
    <scope>NUCLEOTIDE SEQUENCE [LARGE SCALE GENOMIC DNA]</scope>
    <source>
        <strain evidence="2 3">C29</strain>
    </source>
</reference>
<dbReference type="PROSITE" id="PS51257">
    <property type="entry name" value="PROKAR_LIPOPROTEIN"/>
    <property type="match status" value="1"/>
</dbReference>
<gene>
    <name evidence="2" type="ORF">HNQ01_004254</name>
</gene>
<dbReference type="Proteomes" id="UP001516061">
    <property type="component" value="Unassembled WGS sequence"/>
</dbReference>
<evidence type="ECO:0000313" key="2">
    <source>
        <dbReference type="EMBL" id="NRT58486.1"/>
    </source>
</evidence>
<dbReference type="EMBL" id="JABSNM010000030">
    <property type="protein sequence ID" value="NRT58486.1"/>
    <property type="molecule type" value="Genomic_DNA"/>
</dbReference>
<dbReference type="Gene3D" id="3.40.50.1110">
    <property type="entry name" value="SGNH hydrolase"/>
    <property type="match status" value="1"/>
</dbReference>
<protein>
    <submittedName>
        <fullName evidence="2">Phospholipase/lecithinase/hemolysin</fullName>
    </submittedName>
</protein>
<name>A0ABX2G821_9BURK</name>
<sequence>MKTPSPTARPFPVRAAITLAAALMLAACGGGGGDDSGPKVGALKVMGDSLADVGTFGMKFTIQGNATYPELISQAYGLGSGCNFFRFTGTTFTTDSSVNCTNFAVGGGVINPASFALSAQDPRGLAVQFAAANAIGAFTAGDLLLIDGGGNDAASLVSAYLKASTDGGAAYTALLGSLLSSAQVSAAAAGGTTGLAGAGATYMGALADRMVTLITTQALDRGLRRVALLNMPAITQTPRFRMVLASIGASAGATASAQSEALFRSWVSAYNTRLAERLGNDSRVALIDFQASLDAEIADPAAYGLSNVSTPACPVTGTGSDGLPTYTFATCTDAALAASPPAGASGSDWYRRYAFSDGFHPTPYGHQLLAALISKALLAKGWN</sequence>
<keyword evidence="1" id="KW-0732">Signal</keyword>
<evidence type="ECO:0000256" key="1">
    <source>
        <dbReference type="SAM" id="SignalP"/>
    </source>
</evidence>
<dbReference type="RefSeq" id="WP_286181052.1">
    <property type="nucleotide sequence ID" value="NZ_JABSNM010000030.1"/>
</dbReference>
<evidence type="ECO:0000313" key="3">
    <source>
        <dbReference type="Proteomes" id="UP001516061"/>
    </source>
</evidence>